<reference evidence="1" key="1">
    <citation type="submission" date="2024-12" db="EMBL/GenBank/DDBJ databases">
        <authorList>
            <person name="Wu N."/>
        </authorList>
    </citation>
    <scope>NUCLEOTIDE SEQUENCE</scope>
    <source>
        <strain evidence="1">P15</strain>
    </source>
</reference>
<accession>A0ACC7P5B0</accession>
<dbReference type="Proteomes" id="UP001631969">
    <property type="component" value="Unassembled WGS sequence"/>
</dbReference>
<protein>
    <submittedName>
        <fullName evidence="1">Helix-turn-helix domain-containing protein</fullName>
    </submittedName>
</protein>
<keyword evidence="2" id="KW-1185">Reference proteome</keyword>
<proteinExistence type="predicted"/>
<gene>
    <name evidence="1" type="ORF">ACI1P1_28095</name>
</gene>
<evidence type="ECO:0000313" key="1">
    <source>
        <dbReference type="EMBL" id="MFM9332163.1"/>
    </source>
</evidence>
<sequence length="75" mass="8311">MERQALAYRIRAFRKLKGLTQSDLADRLGVSLAIVGTIERGTRRVDERMLARISEALQVDIDELLPPGSAMKGDA</sequence>
<evidence type="ECO:0000313" key="2">
    <source>
        <dbReference type="Proteomes" id="UP001631969"/>
    </source>
</evidence>
<dbReference type="EMBL" id="JBJURJ010000026">
    <property type="protein sequence ID" value="MFM9332163.1"/>
    <property type="molecule type" value="Genomic_DNA"/>
</dbReference>
<organism evidence="1 2">
    <name type="scientific">Paenibacillus mesotrionivorans</name>
    <dbReference type="NCBI Taxonomy" id="3160968"/>
    <lineage>
        <taxon>Bacteria</taxon>
        <taxon>Bacillati</taxon>
        <taxon>Bacillota</taxon>
        <taxon>Bacilli</taxon>
        <taxon>Bacillales</taxon>
        <taxon>Paenibacillaceae</taxon>
        <taxon>Paenibacillus</taxon>
    </lineage>
</organism>
<name>A0ACC7P5B0_9BACL</name>
<comment type="caution">
    <text evidence="1">The sequence shown here is derived from an EMBL/GenBank/DDBJ whole genome shotgun (WGS) entry which is preliminary data.</text>
</comment>